<dbReference type="FunFam" id="2.70.98.30:FF:000002">
    <property type="entry name" value="Alpha-mannosidase"/>
    <property type="match status" value="1"/>
</dbReference>
<evidence type="ECO:0000256" key="1">
    <source>
        <dbReference type="SAM" id="MobiDB-lite"/>
    </source>
</evidence>
<protein>
    <submittedName>
        <fullName evidence="3">Alpha-mannosidase 2</fullName>
    </submittedName>
</protein>
<reference evidence="3 4" key="1">
    <citation type="submission" date="2019-07" db="EMBL/GenBank/DDBJ databases">
        <title>Chromosome genome assembly for large yellow croaker.</title>
        <authorList>
            <person name="Xiao S."/>
        </authorList>
    </citation>
    <scope>NUCLEOTIDE SEQUENCE [LARGE SCALE GENOMIC DNA]</scope>
    <source>
        <strain evidence="3">JMULYC20181020</strain>
        <tissue evidence="3">Muscle</tissue>
    </source>
</reference>
<dbReference type="EMBL" id="REGW02000016">
    <property type="protein sequence ID" value="KAE8285563.1"/>
    <property type="molecule type" value="Genomic_DNA"/>
</dbReference>
<dbReference type="InterPro" id="IPR011682">
    <property type="entry name" value="Glyco_hydro_38_C"/>
</dbReference>
<dbReference type="AlphaFoldDB" id="A0A6G0I2M2"/>
<dbReference type="InterPro" id="IPR013780">
    <property type="entry name" value="Glyco_hydro_b"/>
</dbReference>
<dbReference type="GO" id="GO:0030246">
    <property type="term" value="F:carbohydrate binding"/>
    <property type="evidence" value="ECO:0007669"/>
    <property type="project" value="InterPro"/>
</dbReference>
<dbReference type="InterPro" id="IPR011013">
    <property type="entry name" value="Gal_mutarotase_sf_dom"/>
</dbReference>
<feature type="domain" description="Glycosyl hydrolase family 38 C-terminal" evidence="2">
    <location>
        <begin position="366"/>
        <end position="573"/>
    </location>
</feature>
<comment type="caution">
    <text evidence="3">The sequence shown here is derived from an EMBL/GenBank/DDBJ whole genome shotgun (WGS) entry which is preliminary data.</text>
</comment>
<dbReference type="GO" id="GO:0006013">
    <property type="term" value="P:mannose metabolic process"/>
    <property type="evidence" value="ECO:0007669"/>
    <property type="project" value="InterPro"/>
</dbReference>
<dbReference type="PANTHER" id="PTHR11607">
    <property type="entry name" value="ALPHA-MANNOSIDASE"/>
    <property type="match status" value="1"/>
</dbReference>
<evidence type="ECO:0000259" key="2">
    <source>
        <dbReference type="Pfam" id="PF07748"/>
    </source>
</evidence>
<dbReference type="GO" id="GO:0004559">
    <property type="term" value="F:alpha-mannosidase activity"/>
    <property type="evidence" value="ECO:0007669"/>
    <property type="project" value="InterPro"/>
</dbReference>
<name>A0A6G0I2M2_LARCR</name>
<proteinExistence type="predicted"/>
<evidence type="ECO:0000313" key="4">
    <source>
        <dbReference type="Proteomes" id="UP000424527"/>
    </source>
</evidence>
<dbReference type="Pfam" id="PF07748">
    <property type="entry name" value="Glyco_hydro_38C"/>
    <property type="match status" value="1"/>
</dbReference>
<feature type="region of interest" description="Disordered" evidence="1">
    <location>
        <begin position="1"/>
        <end position="254"/>
    </location>
</feature>
<gene>
    <name evidence="3" type="ORF">D5F01_LYC17021</name>
</gene>
<dbReference type="PANTHER" id="PTHR11607:SF69">
    <property type="entry name" value="ALPHA-MANNOSIDASE 2"/>
    <property type="match status" value="1"/>
</dbReference>
<organism evidence="3 4">
    <name type="scientific">Larimichthys crocea</name>
    <name type="common">Large yellow croaker</name>
    <name type="synonym">Pseudosciaena crocea</name>
    <dbReference type="NCBI Taxonomy" id="215358"/>
    <lineage>
        <taxon>Eukaryota</taxon>
        <taxon>Metazoa</taxon>
        <taxon>Chordata</taxon>
        <taxon>Craniata</taxon>
        <taxon>Vertebrata</taxon>
        <taxon>Euteleostomi</taxon>
        <taxon>Actinopterygii</taxon>
        <taxon>Neopterygii</taxon>
        <taxon>Teleostei</taxon>
        <taxon>Neoteleostei</taxon>
        <taxon>Acanthomorphata</taxon>
        <taxon>Eupercaria</taxon>
        <taxon>Sciaenidae</taxon>
        <taxon>Larimichthys</taxon>
    </lineage>
</organism>
<dbReference type="SUPFAM" id="SSF74650">
    <property type="entry name" value="Galactose mutarotase-like"/>
    <property type="match status" value="1"/>
</dbReference>
<keyword evidence="4" id="KW-1185">Reference proteome</keyword>
<dbReference type="InterPro" id="IPR050843">
    <property type="entry name" value="Glycosyl_Hydrlase_38"/>
</dbReference>
<dbReference type="GO" id="GO:0000139">
    <property type="term" value="C:Golgi membrane"/>
    <property type="evidence" value="ECO:0007669"/>
    <property type="project" value="TreeGrafter"/>
</dbReference>
<evidence type="ECO:0000313" key="3">
    <source>
        <dbReference type="EMBL" id="KAE8285563.1"/>
    </source>
</evidence>
<dbReference type="Gene3D" id="2.60.40.1180">
    <property type="entry name" value="Golgi alpha-mannosidase II"/>
    <property type="match status" value="1"/>
</dbReference>
<dbReference type="Gene3D" id="2.70.98.30">
    <property type="entry name" value="Golgi alpha-mannosidase II, domain 4"/>
    <property type="match status" value="1"/>
</dbReference>
<dbReference type="Proteomes" id="UP000424527">
    <property type="component" value="Unassembled WGS sequence"/>
</dbReference>
<sequence>MQSSSKGSQSLQSSSKGSQSLQSSSKGSQSVQRSSKGSQSVQRSSKGSQSLQSSSKGSQSLQSSSKGSQSLQSSSKGSQSLQSSSKGSQSLQSSSKGSQLLQSSSKGSQSLQSSSKGSQLLQSSSKGSQSLQSSSKGSQSLQSSSKGSQSLQSSSKGSQSVQSSSKGSQSLQSSSKSSQSMQSSSKGSQSLQSSSKGSQSLQSSSKGSQSVQSSSKGSQSLQSSSKSSQSMQSSSKGSQSLQSSSKSSQSMQSSSKEQFCTSVISVGVDSPDAHVVNAETGRPMVAQISAVWAGPSQASTEAFQLDFVAELPPLSLVVYHVTKAPVGSAHRAQYTFHRRGNAPTIQAKHFQVSSPEGPEADAPLSLSNKHVQIWSSPETGLLQKLRLQSGLVRQVQVQFLWYGTRTRSNPNKSGAYLFLPGEEGAQPYSSSELPLVRVSRGPVFSDITSCFRHFTHRVRLYHLEGHAGRSLEISNMVDIRSEFNRELAMRIISDVANGNRFYSDLNSFQMQQRRTLSKLPLQANFYPMTSASFLQDAASRVSLLSAQSQAVASLKPGELEVVLDRRLQQDDNRGLGQGVTDNKLTASLYHLLLEDRRSGAQEVGGASVEHLSLLAHLTSLSLSHPPITMVTQSNTEMPKLRPFLPLSSSLPCDVHLLNLRTLEDAQEAETPSQEVALLLHRKGFDCSSAPEPPLQCTWSAHEEVNLDDLFAPLQFGSVRQTGLTLLREDDEPESARQQQTPRITVLRPMEISAFRVEIS</sequence>
<accession>A0A6G0I2M2</accession>
<dbReference type="GO" id="GO:0006491">
    <property type="term" value="P:N-glycan processing"/>
    <property type="evidence" value="ECO:0007669"/>
    <property type="project" value="TreeGrafter"/>
</dbReference>